<evidence type="ECO:0000313" key="3">
    <source>
        <dbReference type="Proteomes" id="UP000245125"/>
    </source>
</evidence>
<evidence type="ECO:0000259" key="1">
    <source>
        <dbReference type="Pfam" id="PF02954"/>
    </source>
</evidence>
<dbReference type="Proteomes" id="UP000245125">
    <property type="component" value="Unassembled WGS sequence"/>
</dbReference>
<dbReference type="InterPro" id="IPR009057">
    <property type="entry name" value="Homeodomain-like_sf"/>
</dbReference>
<gene>
    <name evidence="2" type="ORF">NBG4_950007</name>
</gene>
<organism evidence="2 3">
    <name type="scientific">Candidatus Sulfobium mesophilum</name>
    <dbReference type="NCBI Taxonomy" id="2016548"/>
    <lineage>
        <taxon>Bacteria</taxon>
        <taxon>Pseudomonadati</taxon>
        <taxon>Nitrospirota</taxon>
        <taxon>Nitrospiria</taxon>
        <taxon>Nitrospirales</taxon>
        <taxon>Nitrospiraceae</taxon>
        <taxon>Candidatus Sulfobium</taxon>
    </lineage>
</organism>
<proteinExistence type="predicted"/>
<dbReference type="SUPFAM" id="SSF46689">
    <property type="entry name" value="Homeodomain-like"/>
    <property type="match status" value="1"/>
</dbReference>
<protein>
    <recommendedName>
        <fullName evidence="1">DNA binding HTH domain-containing protein</fullName>
    </recommendedName>
</protein>
<dbReference type="GO" id="GO:0043565">
    <property type="term" value="F:sequence-specific DNA binding"/>
    <property type="evidence" value="ECO:0007669"/>
    <property type="project" value="InterPro"/>
</dbReference>
<dbReference type="AlphaFoldDB" id="A0A2U3QL86"/>
<accession>A0A2U3QL86</accession>
<reference evidence="3" key="1">
    <citation type="submission" date="2018-03" db="EMBL/GenBank/DDBJ databases">
        <authorList>
            <person name="Zecchin S."/>
        </authorList>
    </citation>
    <scope>NUCLEOTIDE SEQUENCE [LARGE SCALE GENOMIC DNA]</scope>
</reference>
<sequence length="102" mass="11899">MSQNTKLFDKHFCKSFKNEGMQTGILLANNKGKAARVTLKDTIQEIEREEIVKALKECDWVMARAARKLGITERIIVYKINKYGIRKKEVRWIEDNLEGKDL</sequence>
<dbReference type="Gene3D" id="1.10.10.60">
    <property type="entry name" value="Homeodomain-like"/>
    <property type="match status" value="1"/>
</dbReference>
<dbReference type="OrthoDB" id="5496274at2"/>
<feature type="domain" description="DNA binding HTH" evidence="1">
    <location>
        <begin position="43"/>
        <end position="83"/>
    </location>
</feature>
<name>A0A2U3QL86_9BACT</name>
<keyword evidence="3" id="KW-1185">Reference proteome</keyword>
<dbReference type="Pfam" id="PF02954">
    <property type="entry name" value="HTH_8"/>
    <property type="match status" value="1"/>
</dbReference>
<evidence type="ECO:0000313" key="2">
    <source>
        <dbReference type="EMBL" id="SPQ02161.1"/>
    </source>
</evidence>
<dbReference type="PRINTS" id="PR01590">
    <property type="entry name" value="HTHFIS"/>
</dbReference>
<dbReference type="InterPro" id="IPR002197">
    <property type="entry name" value="HTH_Fis"/>
</dbReference>
<dbReference type="EMBL" id="OUUY01000147">
    <property type="protein sequence ID" value="SPQ02161.1"/>
    <property type="molecule type" value="Genomic_DNA"/>
</dbReference>